<dbReference type="InterPro" id="IPR050313">
    <property type="entry name" value="Carb_Metab_HTH_regulators"/>
</dbReference>
<dbReference type="Gene3D" id="1.10.10.10">
    <property type="entry name" value="Winged helix-like DNA-binding domain superfamily/Winged helix DNA-binding domain"/>
    <property type="match status" value="1"/>
</dbReference>
<dbReference type="PROSITE" id="PS00894">
    <property type="entry name" value="HTH_DEOR_1"/>
    <property type="match status" value="1"/>
</dbReference>
<sequence>MLDIERKRDIIKLQTISIQGGTMLKSKRKEIILSRLEQNKSVTLDELTSILETSESTVRRDLDELESEGFLKRVHGGAELPYSLGQELSNQEKAIKNVQKKLDIARQTAKLIAKQDVIFIDAGTTTELLIDFLPHEQLTVVTNSIHHAAKLVDRGIKTIIIGGAVKHSTDASIGQVAINQIRQITVDKAFLGMNGIDEVYLTTPDLEEAAIKEAIINNSQQTFILMDSSKIGQVTFAKVKEINDINLVTNKTDSELMTIIKEKMKVIQV</sequence>
<dbReference type="InterPro" id="IPR037171">
    <property type="entry name" value="NagB/RpiA_transferase-like"/>
</dbReference>
<dbReference type="InterPro" id="IPR001034">
    <property type="entry name" value="DeoR_HTH"/>
</dbReference>
<dbReference type="SUPFAM" id="SSF46785">
    <property type="entry name" value="Winged helix' DNA-binding domain"/>
    <property type="match status" value="1"/>
</dbReference>
<accession>A0A0E1ENV8</accession>
<dbReference type="Proteomes" id="UP000093122">
    <property type="component" value="Unassembled WGS sequence"/>
</dbReference>
<evidence type="ECO:0000313" key="1">
    <source>
        <dbReference type="EMBL" id="OCM72074.1"/>
    </source>
</evidence>
<dbReference type="InterPro" id="IPR018356">
    <property type="entry name" value="Tscrpt_reg_HTH_DeoR_CS"/>
</dbReference>
<dbReference type="PRINTS" id="PR00037">
    <property type="entry name" value="HTHLACR"/>
</dbReference>
<dbReference type="SUPFAM" id="SSF100950">
    <property type="entry name" value="NagB/RpiA/CoA transferase-like"/>
    <property type="match status" value="1"/>
</dbReference>
<dbReference type="InterPro" id="IPR036390">
    <property type="entry name" value="WH_DNA-bd_sf"/>
</dbReference>
<dbReference type="AlphaFoldDB" id="A0A0E1ENV8"/>
<dbReference type="Pfam" id="PF00455">
    <property type="entry name" value="DeoRC"/>
    <property type="match status" value="1"/>
</dbReference>
<dbReference type="EMBL" id="MAWT01000011">
    <property type="protein sequence ID" value="OCM72074.1"/>
    <property type="molecule type" value="Genomic_DNA"/>
</dbReference>
<evidence type="ECO:0000313" key="2">
    <source>
        <dbReference type="Proteomes" id="UP000093122"/>
    </source>
</evidence>
<dbReference type="SMART" id="SM00420">
    <property type="entry name" value="HTH_DEOR"/>
    <property type="match status" value="1"/>
</dbReference>
<reference evidence="1 2" key="1">
    <citation type="journal article" date="2016" name="Sci. Rep.">
        <title>Serotype IV Streptococcus agalactiae ST-452 has arisen from large genomic recombination events between CC23 and the hypervirulent CC17 lineages.</title>
        <authorList>
            <person name="Campisi E."/>
            <person name="Rinaudo C.D."/>
            <person name="Donati C."/>
            <person name="Barucco M."/>
            <person name="Torricelli G."/>
            <person name="Edwards M.S."/>
            <person name="Baker C.J."/>
            <person name="Margarit I."/>
            <person name="Rosini R."/>
        </authorList>
    </citation>
    <scope>NUCLEOTIDE SEQUENCE [LARGE SCALE GENOMIC DNA]</scope>
    <source>
        <strain evidence="1 2">CZ-PW-140</strain>
    </source>
</reference>
<dbReference type="InterPro" id="IPR014036">
    <property type="entry name" value="DeoR-like_C"/>
</dbReference>
<name>A0A0E1ENV8_STRAG</name>
<dbReference type="PANTHER" id="PTHR30363:SF56">
    <property type="entry name" value="TRANSCRIPTIONAL REGULATOR, DEOR FAMILY"/>
    <property type="match status" value="1"/>
</dbReference>
<gene>
    <name evidence="1" type="ORF">AX245_08305</name>
</gene>
<dbReference type="KEGG" id="sage:EN72_07500"/>
<dbReference type="Pfam" id="PF08220">
    <property type="entry name" value="HTH_DeoR"/>
    <property type="match status" value="1"/>
</dbReference>
<dbReference type="Gene3D" id="3.40.50.1360">
    <property type="match status" value="1"/>
</dbReference>
<protein>
    <submittedName>
        <fullName evidence="1">DeoR family transcriptional regulator</fullName>
    </submittedName>
</protein>
<dbReference type="PANTHER" id="PTHR30363">
    <property type="entry name" value="HTH-TYPE TRANSCRIPTIONAL REGULATOR SRLR-RELATED"/>
    <property type="match status" value="1"/>
</dbReference>
<dbReference type="GO" id="GO:0003700">
    <property type="term" value="F:DNA-binding transcription factor activity"/>
    <property type="evidence" value="ECO:0007669"/>
    <property type="project" value="InterPro"/>
</dbReference>
<dbReference type="PROSITE" id="PS51000">
    <property type="entry name" value="HTH_DEOR_2"/>
    <property type="match status" value="1"/>
</dbReference>
<proteinExistence type="predicted"/>
<dbReference type="InterPro" id="IPR036388">
    <property type="entry name" value="WH-like_DNA-bd_sf"/>
</dbReference>
<dbReference type="SMART" id="SM01134">
    <property type="entry name" value="DeoRC"/>
    <property type="match status" value="1"/>
</dbReference>
<comment type="caution">
    <text evidence="1">The sequence shown here is derived from an EMBL/GenBank/DDBJ whole genome shotgun (WGS) entry which is preliminary data.</text>
</comment>
<organism evidence="1 2">
    <name type="scientific">Streptococcus agalactiae</name>
    <dbReference type="NCBI Taxonomy" id="1311"/>
    <lineage>
        <taxon>Bacteria</taxon>
        <taxon>Bacillati</taxon>
        <taxon>Bacillota</taxon>
        <taxon>Bacilli</taxon>
        <taxon>Lactobacillales</taxon>
        <taxon>Streptococcaceae</taxon>
        <taxon>Streptococcus</taxon>
    </lineage>
</organism>